<evidence type="ECO:0000313" key="1">
    <source>
        <dbReference type="EMBL" id="JAD92820.1"/>
    </source>
</evidence>
<organism evidence="1">
    <name type="scientific">Arundo donax</name>
    <name type="common">Giant reed</name>
    <name type="synonym">Donax arundinaceus</name>
    <dbReference type="NCBI Taxonomy" id="35708"/>
    <lineage>
        <taxon>Eukaryota</taxon>
        <taxon>Viridiplantae</taxon>
        <taxon>Streptophyta</taxon>
        <taxon>Embryophyta</taxon>
        <taxon>Tracheophyta</taxon>
        <taxon>Spermatophyta</taxon>
        <taxon>Magnoliopsida</taxon>
        <taxon>Liliopsida</taxon>
        <taxon>Poales</taxon>
        <taxon>Poaceae</taxon>
        <taxon>PACMAD clade</taxon>
        <taxon>Arundinoideae</taxon>
        <taxon>Arundineae</taxon>
        <taxon>Arundo</taxon>
    </lineage>
</organism>
<dbReference type="AlphaFoldDB" id="A0A0A9E4J5"/>
<proteinExistence type="predicted"/>
<reference evidence="1" key="1">
    <citation type="submission" date="2014-09" db="EMBL/GenBank/DDBJ databases">
        <authorList>
            <person name="Magalhaes I.L.F."/>
            <person name="Oliveira U."/>
            <person name="Santos F.R."/>
            <person name="Vidigal T.H.D.A."/>
            <person name="Brescovit A.D."/>
            <person name="Santos A.J."/>
        </authorList>
    </citation>
    <scope>NUCLEOTIDE SEQUENCE</scope>
    <source>
        <tissue evidence="1">Shoot tissue taken approximately 20 cm above the soil surface</tissue>
    </source>
</reference>
<sequence length="29" mass="3523">MYNTTKQGSKRKHHGDTYCLKVWNLTFHQ</sequence>
<protein>
    <submittedName>
        <fullName evidence="1">Uncharacterized protein</fullName>
    </submittedName>
</protein>
<accession>A0A0A9E4J5</accession>
<reference evidence="1" key="2">
    <citation type="journal article" date="2015" name="Data Brief">
        <title>Shoot transcriptome of the giant reed, Arundo donax.</title>
        <authorList>
            <person name="Barrero R.A."/>
            <person name="Guerrero F.D."/>
            <person name="Moolhuijzen P."/>
            <person name="Goolsby J.A."/>
            <person name="Tidwell J."/>
            <person name="Bellgard S.E."/>
            <person name="Bellgard M.I."/>
        </authorList>
    </citation>
    <scope>NUCLEOTIDE SEQUENCE</scope>
    <source>
        <tissue evidence="1">Shoot tissue taken approximately 20 cm above the soil surface</tissue>
    </source>
</reference>
<name>A0A0A9E4J5_ARUDO</name>
<dbReference type="EMBL" id="GBRH01205075">
    <property type="protein sequence ID" value="JAD92820.1"/>
    <property type="molecule type" value="Transcribed_RNA"/>
</dbReference>